<evidence type="ECO:0000313" key="2">
    <source>
        <dbReference type="Proteomes" id="UP000831701"/>
    </source>
</evidence>
<protein>
    <submittedName>
        <fullName evidence="1">Uncharacterized protein</fullName>
    </submittedName>
</protein>
<evidence type="ECO:0000313" key="1">
    <source>
        <dbReference type="EMBL" id="KAI3357018.1"/>
    </source>
</evidence>
<name>A0ACB8VN43_9TELE</name>
<proteinExistence type="predicted"/>
<gene>
    <name evidence="1" type="ORF">L3Q82_003654</name>
</gene>
<reference evidence="1" key="1">
    <citation type="submission" date="2022-04" db="EMBL/GenBank/DDBJ databases">
        <title>Jade perch genome.</title>
        <authorList>
            <person name="Chao B."/>
        </authorList>
    </citation>
    <scope>NUCLEOTIDE SEQUENCE</scope>
    <source>
        <strain evidence="1">CB-2022</strain>
    </source>
</reference>
<keyword evidence="2" id="KW-1185">Reference proteome</keyword>
<organism evidence="1 2">
    <name type="scientific">Scortum barcoo</name>
    <name type="common">barcoo grunter</name>
    <dbReference type="NCBI Taxonomy" id="214431"/>
    <lineage>
        <taxon>Eukaryota</taxon>
        <taxon>Metazoa</taxon>
        <taxon>Chordata</taxon>
        <taxon>Craniata</taxon>
        <taxon>Vertebrata</taxon>
        <taxon>Euteleostomi</taxon>
        <taxon>Actinopterygii</taxon>
        <taxon>Neopterygii</taxon>
        <taxon>Teleostei</taxon>
        <taxon>Neoteleostei</taxon>
        <taxon>Acanthomorphata</taxon>
        <taxon>Eupercaria</taxon>
        <taxon>Centrarchiformes</taxon>
        <taxon>Terapontoidei</taxon>
        <taxon>Terapontidae</taxon>
        <taxon>Scortum</taxon>
    </lineage>
</organism>
<comment type="caution">
    <text evidence="1">The sequence shown here is derived from an EMBL/GenBank/DDBJ whole genome shotgun (WGS) entry which is preliminary data.</text>
</comment>
<sequence>MDLISGFYNVPLHEDHKKYTAFSSPFGPHEYNRMPQGLSNSPATFMRMKMVFSHLKNHNLKLAPRKMPLPANNCKVSRARHLPVFRAVLSQLQPGEKVARPVAFARAICDKFSHWLKGRHFTAWSDNNSLTYILTKPRLDACEQRWVAKLAAYDFDLKYVPGCKNNVADALSHEPFVKSSIGHRLLKEPHLSLNQSSKQVARCSWDKFFCIYGFPKRIHSDQGANFVCKWPQMLQMLTFCYNCTAHETTGFAPFYLMFGRIPRLPIDIMFHHVLENDSIVSHHEFVNHLRSDLSKGLTDCSAACLWIRDAVTGREKVVHRNMLLLPVDFLSFPEPTGSQGVSGESQSAVPCGSDHCSVVDNQEQAQSRTMNRLMQSPAQVEEESESVSDSSDLSNTSLVLAMDTGQSEELPNCAADDSEHLISPTTHAHNSSSDYCFK</sequence>
<dbReference type="EMBL" id="CM041549">
    <property type="protein sequence ID" value="KAI3357018.1"/>
    <property type="molecule type" value="Genomic_DNA"/>
</dbReference>
<dbReference type="Proteomes" id="UP000831701">
    <property type="component" value="Chromosome 19"/>
</dbReference>
<accession>A0ACB8VN43</accession>